<dbReference type="AlphaFoldDB" id="A0A378UE01"/>
<evidence type="ECO:0000256" key="1">
    <source>
        <dbReference type="SAM" id="MobiDB-lite"/>
    </source>
</evidence>
<dbReference type="GeneID" id="302271541"/>
<keyword evidence="4" id="KW-1185">Reference proteome</keyword>
<evidence type="ECO:0000313" key="2">
    <source>
        <dbReference type="EMBL" id="STZ74837.1"/>
    </source>
</evidence>
<organism evidence="3 4">
    <name type="scientific">Moraxella lacunata</name>
    <dbReference type="NCBI Taxonomy" id="477"/>
    <lineage>
        <taxon>Bacteria</taxon>
        <taxon>Pseudomonadati</taxon>
        <taxon>Pseudomonadota</taxon>
        <taxon>Gammaproteobacteria</taxon>
        <taxon>Moraxellales</taxon>
        <taxon>Moraxellaceae</taxon>
        <taxon>Moraxella</taxon>
    </lineage>
</organism>
<evidence type="ECO:0000313" key="4">
    <source>
        <dbReference type="Proteomes" id="UP000254107"/>
    </source>
</evidence>
<sequence>MDENKEQLEGEKEGGDEFESHQYNFGPIQTDLSGAFYTALWAEKQGYNSAETQQLIHQYLYGRNDGAGKIVRTFKRLDYQYNDMILINVSGSPWSYTLVVNNKNGKVWRPDMFEVTASSTLVTGGASINFGSIQGGFKTADQIDKAIEGSSVSLQACQGACLGVIKTQGGDTIITYGAGTPQVGITGGKMIYTGYSLPPHELEKLRRLYKK</sequence>
<evidence type="ECO:0000313" key="3">
    <source>
        <dbReference type="EMBL" id="STZ74899.1"/>
    </source>
</evidence>
<gene>
    <name evidence="2" type="ORF">NCTC7911_03018</name>
    <name evidence="3" type="ORF">NCTC7911_03080</name>
</gene>
<dbReference type="EMBL" id="UGQC01000004">
    <property type="protein sequence ID" value="STZ74837.1"/>
    <property type="molecule type" value="Genomic_DNA"/>
</dbReference>
<accession>A0A378UE01</accession>
<dbReference type="RefSeq" id="WP_115248425.1">
    <property type="nucleotide sequence ID" value="NZ_UGQC01000004.1"/>
</dbReference>
<reference evidence="3 4" key="1">
    <citation type="submission" date="2018-06" db="EMBL/GenBank/DDBJ databases">
        <authorList>
            <consortium name="Pathogen Informatics"/>
            <person name="Doyle S."/>
        </authorList>
    </citation>
    <scope>NUCLEOTIDE SEQUENCE [LARGE SCALE GENOMIC DNA]</scope>
    <source>
        <strain evidence="3 4">NCTC7911</strain>
    </source>
</reference>
<protein>
    <submittedName>
        <fullName evidence="3">Uncharacterized protein</fullName>
    </submittedName>
</protein>
<name>A0A378UE01_MORLA</name>
<dbReference type="Proteomes" id="UP000254107">
    <property type="component" value="Unassembled WGS sequence"/>
</dbReference>
<proteinExistence type="predicted"/>
<feature type="region of interest" description="Disordered" evidence="1">
    <location>
        <begin position="1"/>
        <end position="20"/>
    </location>
</feature>
<dbReference type="EMBL" id="UGQC01000004">
    <property type="protein sequence ID" value="STZ74899.1"/>
    <property type="molecule type" value="Genomic_DNA"/>
</dbReference>